<name>A0A9P6Q1T0_9FUNG</name>
<organism evidence="1 2">
    <name type="scientific">Mortierella polycephala</name>
    <dbReference type="NCBI Taxonomy" id="41804"/>
    <lineage>
        <taxon>Eukaryota</taxon>
        <taxon>Fungi</taxon>
        <taxon>Fungi incertae sedis</taxon>
        <taxon>Mucoromycota</taxon>
        <taxon>Mortierellomycotina</taxon>
        <taxon>Mortierellomycetes</taxon>
        <taxon>Mortierellales</taxon>
        <taxon>Mortierellaceae</taxon>
        <taxon>Mortierella</taxon>
    </lineage>
</organism>
<dbReference type="PANTHER" id="PTHR32015:SF1">
    <property type="entry name" value="LIPASE"/>
    <property type="match status" value="1"/>
</dbReference>
<gene>
    <name evidence="1" type="ORF">BG011_003145</name>
</gene>
<accession>A0A9P6Q1T0</accession>
<dbReference type="SUPFAM" id="SSF53474">
    <property type="entry name" value="alpha/beta-Hydrolases"/>
    <property type="match status" value="1"/>
</dbReference>
<dbReference type="GO" id="GO:0016042">
    <property type="term" value="P:lipid catabolic process"/>
    <property type="evidence" value="ECO:0007669"/>
    <property type="project" value="InterPro"/>
</dbReference>
<proteinExistence type="predicted"/>
<dbReference type="OrthoDB" id="9974421at2759"/>
<reference evidence="1" key="1">
    <citation type="journal article" date="2020" name="Fungal Divers.">
        <title>Resolving the Mortierellaceae phylogeny through synthesis of multi-gene phylogenetics and phylogenomics.</title>
        <authorList>
            <person name="Vandepol N."/>
            <person name="Liber J."/>
            <person name="Desiro A."/>
            <person name="Na H."/>
            <person name="Kennedy M."/>
            <person name="Barry K."/>
            <person name="Grigoriev I.V."/>
            <person name="Miller A.N."/>
            <person name="O'Donnell K."/>
            <person name="Stajich J.E."/>
            <person name="Bonito G."/>
        </authorList>
    </citation>
    <scope>NUCLEOTIDE SEQUENCE</scope>
    <source>
        <strain evidence="1">KOD948</strain>
    </source>
</reference>
<evidence type="ECO:0000313" key="2">
    <source>
        <dbReference type="Proteomes" id="UP000726737"/>
    </source>
</evidence>
<sequence length="315" mass="34499">MSRSHTISRRTTAGSLLVLFFTWLSLVSFSAFFVVTDAAPASVRLPYNAPNPKRDKPTVVAGLNNFKCVPSKAHPRPVVLVHSTLLTEESWHPLFAPALVKQGYCVFALTYGRQAGVPFFAGINRLESSAHEVGDYINSVLKATNTSQVDIVGHSQGGILGRYWIKYLDGAGKVNKMVGISAITHGTLLSGLVTLGQITGLLDPFQPLVDSFCLGCYDMITDSEFMRKLNAGGDTSPGVTHSYIATKYDEVVTPYQSTFTYAPKVTNQLVQDLCKLSFPEHLLMISSKVVMRWVLNQLDPDNAKTANCLSALDWY</sequence>
<evidence type="ECO:0008006" key="3">
    <source>
        <dbReference type="Google" id="ProtNLM"/>
    </source>
</evidence>
<evidence type="ECO:0000313" key="1">
    <source>
        <dbReference type="EMBL" id="KAG0258687.1"/>
    </source>
</evidence>
<dbReference type="Gene3D" id="3.40.50.1820">
    <property type="entry name" value="alpha/beta hydrolase"/>
    <property type="match status" value="1"/>
</dbReference>
<dbReference type="InterPro" id="IPR029058">
    <property type="entry name" value="AB_hydrolase_fold"/>
</dbReference>
<dbReference type="Pfam" id="PF01674">
    <property type="entry name" value="Lipase_2"/>
    <property type="match status" value="1"/>
</dbReference>
<keyword evidence="2" id="KW-1185">Reference proteome</keyword>
<protein>
    <recommendedName>
        <fullName evidence="3">Triacylglycerol lipase</fullName>
    </recommendedName>
</protein>
<dbReference type="PANTHER" id="PTHR32015">
    <property type="entry name" value="FASTING INDUCED LIPASE"/>
    <property type="match status" value="1"/>
</dbReference>
<dbReference type="EMBL" id="JAAAJA010000210">
    <property type="protein sequence ID" value="KAG0258687.1"/>
    <property type="molecule type" value="Genomic_DNA"/>
</dbReference>
<dbReference type="GO" id="GO:0016298">
    <property type="term" value="F:lipase activity"/>
    <property type="evidence" value="ECO:0007669"/>
    <property type="project" value="TreeGrafter"/>
</dbReference>
<comment type="caution">
    <text evidence="1">The sequence shown here is derived from an EMBL/GenBank/DDBJ whole genome shotgun (WGS) entry which is preliminary data.</text>
</comment>
<dbReference type="InterPro" id="IPR002918">
    <property type="entry name" value="Lipase_EstA/Esterase_EstB"/>
</dbReference>
<dbReference type="Proteomes" id="UP000726737">
    <property type="component" value="Unassembled WGS sequence"/>
</dbReference>
<dbReference type="AlphaFoldDB" id="A0A9P6Q1T0"/>